<dbReference type="InterPro" id="IPR027417">
    <property type="entry name" value="P-loop_NTPase"/>
</dbReference>
<evidence type="ECO:0000256" key="5">
    <source>
        <dbReference type="RuleBase" id="RU003330"/>
    </source>
</evidence>
<dbReference type="GO" id="GO:0008270">
    <property type="term" value="F:zinc ion binding"/>
    <property type="evidence" value="ECO:0007669"/>
    <property type="project" value="UniProtKB-UniRule"/>
</dbReference>
<feature type="binding site" evidence="4">
    <location>
        <position position="128"/>
    </location>
    <ligand>
        <name>Zn(2+)</name>
        <dbReference type="ChEBI" id="CHEBI:29105"/>
        <note>structural</note>
    </ligand>
</feature>
<feature type="binding site" evidence="4">
    <location>
        <position position="148"/>
    </location>
    <ligand>
        <name>Zn(2+)</name>
        <dbReference type="ChEBI" id="CHEBI:29105"/>
        <note>structural</note>
    </ligand>
</feature>
<feature type="binding site" evidence="4">
    <location>
        <position position="122"/>
    </location>
    <ligand>
        <name>ATP</name>
        <dbReference type="ChEBI" id="CHEBI:30616"/>
    </ligand>
</feature>
<dbReference type="GO" id="GO:0044209">
    <property type="term" value="P:AMP salvage"/>
    <property type="evidence" value="ECO:0007669"/>
    <property type="project" value="UniProtKB-UniRule"/>
</dbReference>
<dbReference type="CDD" id="cd01428">
    <property type="entry name" value="ADK"/>
    <property type="match status" value="1"/>
</dbReference>
<feature type="binding site" evidence="4">
    <location>
        <begin position="57"/>
        <end position="59"/>
    </location>
    <ligand>
        <name>AMP</name>
        <dbReference type="ChEBI" id="CHEBI:456215"/>
    </ligand>
</feature>
<comment type="domain">
    <text evidence="4">Consists of three domains, a large central CORE domain and two small peripheral domains, NMPbind and LID, which undergo movements during catalysis. The LID domain closes over the site of phosphoryl transfer upon ATP binding. Assembling and dissambling the active center during each catalytic cycle provides an effective means to prevent ATP hydrolysis. Some bacteria have evolved a zinc-coordinating structure that stabilizes the LID domain.</text>
</comment>
<keyword evidence="4" id="KW-0545">Nucleotide biosynthesis</keyword>
<evidence type="ECO:0000256" key="2">
    <source>
        <dbReference type="ARBA" id="ARBA00022741"/>
    </source>
</evidence>
<keyword evidence="9" id="KW-1185">Reference proteome</keyword>
<keyword evidence="4" id="KW-0479">Metal-binding</keyword>
<dbReference type="GO" id="GO:0004017">
    <property type="term" value="F:AMP kinase activity"/>
    <property type="evidence" value="ECO:0007669"/>
    <property type="project" value="UniProtKB-UniRule"/>
</dbReference>
<proteinExistence type="inferred from homology"/>
<gene>
    <name evidence="4" type="primary">adk</name>
    <name evidence="8" type="ORF">MA03_01400</name>
</gene>
<dbReference type="Pfam" id="PF05191">
    <property type="entry name" value="ADK_lid"/>
    <property type="match status" value="1"/>
</dbReference>
<accession>A0A0F7FGL0</accession>
<dbReference type="InterPro" id="IPR007862">
    <property type="entry name" value="Adenylate_kinase_lid-dom"/>
</dbReference>
<dbReference type="Pfam" id="PF00406">
    <property type="entry name" value="ADK"/>
    <property type="match status" value="1"/>
</dbReference>
<feature type="region of interest" description="LID" evidence="4">
    <location>
        <begin position="121"/>
        <end position="158"/>
    </location>
</feature>
<protein>
    <recommendedName>
        <fullName evidence="4 6">Adenylate kinase</fullName>
        <shortName evidence="4">AK</shortName>
        <ecNumber evidence="4 6">2.7.4.3</ecNumber>
    </recommendedName>
    <alternativeName>
        <fullName evidence="4">ATP-AMP transphosphorylase</fullName>
    </alternativeName>
    <alternativeName>
        <fullName evidence="4">ATP:AMP phosphotransferase</fullName>
    </alternativeName>
    <alternativeName>
        <fullName evidence="4">Adenylate monophosphate kinase</fullName>
    </alternativeName>
</protein>
<dbReference type="GO" id="GO:0005737">
    <property type="term" value="C:cytoplasm"/>
    <property type="evidence" value="ECO:0007669"/>
    <property type="project" value="UniProtKB-SubCell"/>
</dbReference>
<evidence type="ECO:0000256" key="3">
    <source>
        <dbReference type="ARBA" id="ARBA00022777"/>
    </source>
</evidence>
<feature type="binding site" evidence="4">
    <location>
        <position position="155"/>
    </location>
    <ligand>
        <name>AMP</name>
        <dbReference type="ChEBI" id="CHEBI:456215"/>
    </ligand>
</feature>
<evidence type="ECO:0000313" key="8">
    <source>
        <dbReference type="EMBL" id="AKG38210.1"/>
    </source>
</evidence>
<feature type="binding site" evidence="4">
    <location>
        <position position="92"/>
    </location>
    <ligand>
        <name>AMP</name>
        <dbReference type="ChEBI" id="CHEBI:456215"/>
    </ligand>
</feature>
<feature type="binding site" evidence="4">
    <location>
        <begin position="131"/>
        <end position="132"/>
    </location>
    <ligand>
        <name>ATP</name>
        <dbReference type="ChEBI" id="CHEBI:30616"/>
    </ligand>
</feature>
<dbReference type="PANTHER" id="PTHR23359">
    <property type="entry name" value="NUCLEOTIDE KINASE"/>
    <property type="match status" value="1"/>
</dbReference>
<dbReference type="NCBIfam" id="TIGR01351">
    <property type="entry name" value="adk"/>
    <property type="match status" value="1"/>
</dbReference>
<dbReference type="UniPathway" id="UPA00588">
    <property type="reaction ID" value="UER00649"/>
</dbReference>
<comment type="subcellular location">
    <subcellularLocation>
        <location evidence="4 6">Cytoplasm</location>
    </subcellularLocation>
</comment>
<feature type="binding site" evidence="4">
    <location>
        <position position="145"/>
    </location>
    <ligand>
        <name>Zn(2+)</name>
        <dbReference type="ChEBI" id="CHEBI:29105"/>
        <note>structural</note>
    </ligand>
</feature>
<feature type="binding site" evidence="4">
    <location>
        <position position="36"/>
    </location>
    <ligand>
        <name>AMP</name>
        <dbReference type="ChEBI" id="CHEBI:456215"/>
    </ligand>
</feature>
<keyword evidence="1 4" id="KW-0808">Transferase</keyword>
<comment type="function">
    <text evidence="4">Catalyzes the reversible transfer of the terminal phosphate group between ATP and AMP. Plays an important role in cellular energy homeostasis and in adenine nucleotide metabolism.</text>
</comment>
<feature type="binding site" evidence="4">
    <location>
        <position position="166"/>
    </location>
    <ligand>
        <name>AMP</name>
        <dbReference type="ChEBI" id="CHEBI:456215"/>
    </ligand>
</feature>
<dbReference type="KEGG" id="thf:MA03_01400"/>
<dbReference type="InterPro" id="IPR000850">
    <property type="entry name" value="Adenylat/UMP-CMP_kin"/>
</dbReference>
<dbReference type="EC" id="2.7.4.3" evidence="4 6"/>
<organism evidence="8 9">
    <name type="scientific">Infirmifilum uzonense</name>
    <dbReference type="NCBI Taxonomy" id="1550241"/>
    <lineage>
        <taxon>Archaea</taxon>
        <taxon>Thermoproteota</taxon>
        <taxon>Thermoprotei</taxon>
        <taxon>Thermofilales</taxon>
        <taxon>Thermofilaceae</taxon>
        <taxon>Infirmifilum</taxon>
    </lineage>
</organism>
<comment type="subunit">
    <text evidence="4 6">Monomer.</text>
</comment>
<feature type="region of interest" description="NMP" evidence="4">
    <location>
        <begin position="30"/>
        <end position="59"/>
    </location>
</feature>
<dbReference type="InterPro" id="IPR006259">
    <property type="entry name" value="Adenyl_kin_sub"/>
</dbReference>
<keyword evidence="4" id="KW-0963">Cytoplasm</keyword>
<comment type="similarity">
    <text evidence="4 5">Belongs to the adenylate kinase family.</text>
</comment>
<comment type="pathway">
    <text evidence="4">Purine metabolism; AMP biosynthesis via salvage pathway; AMP from ADP: step 1/1.</text>
</comment>
<comment type="catalytic activity">
    <reaction evidence="4 6">
        <text>AMP + ATP = 2 ADP</text>
        <dbReference type="Rhea" id="RHEA:12973"/>
        <dbReference type="ChEBI" id="CHEBI:30616"/>
        <dbReference type="ChEBI" id="CHEBI:456215"/>
        <dbReference type="ChEBI" id="CHEBI:456216"/>
        <dbReference type="EC" id="2.7.4.3"/>
    </reaction>
</comment>
<feature type="binding site" evidence="4">
    <location>
        <position position="194"/>
    </location>
    <ligand>
        <name>ATP</name>
        <dbReference type="ChEBI" id="CHEBI:30616"/>
    </ligand>
</feature>
<dbReference type="STRING" id="1550241.MA03_01400"/>
<keyword evidence="4" id="KW-0862">Zinc</keyword>
<feature type="binding site" evidence="4">
    <location>
        <position position="125"/>
    </location>
    <ligand>
        <name>Zn(2+)</name>
        <dbReference type="ChEBI" id="CHEBI:29105"/>
        <note>structural</note>
    </ligand>
</feature>
<evidence type="ECO:0000259" key="7">
    <source>
        <dbReference type="Pfam" id="PF05191"/>
    </source>
</evidence>
<keyword evidence="3 4" id="KW-0418">Kinase</keyword>
<feature type="binding site" evidence="4">
    <location>
        <position position="31"/>
    </location>
    <ligand>
        <name>AMP</name>
        <dbReference type="ChEBI" id="CHEBI:456215"/>
    </ligand>
</feature>
<evidence type="ECO:0000256" key="6">
    <source>
        <dbReference type="RuleBase" id="RU003331"/>
    </source>
</evidence>
<feature type="binding site" evidence="4">
    <location>
        <begin position="85"/>
        <end position="88"/>
    </location>
    <ligand>
        <name>AMP</name>
        <dbReference type="ChEBI" id="CHEBI:456215"/>
    </ligand>
</feature>
<evidence type="ECO:0000256" key="4">
    <source>
        <dbReference type="HAMAP-Rule" id="MF_00235"/>
    </source>
</evidence>
<dbReference type="AlphaFoldDB" id="A0A0F7FGL0"/>
<feature type="binding site" evidence="4">
    <location>
        <begin position="10"/>
        <end position="15"/>
    </location>
    <ligand>
        <name>ATP</name>
        <dbReference type="ChEBI" id="CHEBI:30616"/>
    </ligand>
</feature>
<dbReference type="EMBL" id="CP009961">
    <property type="protein sequence ID" value="AKG38210.1"/>
    <property type="molecule type" value="Genomic_DNA"/>
</dbReference>
<dbReference type="GO" id="GO:0005524">
    <property type="term" value="F:ATP binding"/>
    <property type="evidence" value="ECO:0007669"/>
    <property type="project" value="UniProtKB-UniRule"/>
</dbReference>
<dbReference type="HOGENOM" id="CLU_032354_1_2_2"/>
<dbReference type="InterPro" id="IPR033690">
    <property type="entry name" value="Adenylat_kinase_CS"/>
</dbReference>
<dbReference type="Proteomes" id="UP000067434">
    <property type="component" value="Chromosome"/>
</dbReference>
<evidence type="ECO:0000256" key="1">
    <source>
        <dbReference type="ARBA" id="ARBA00022679"/>
    </source>
</evidence>
<dbReference type="PATRIC" id="fig|1550241.5.peg.286"/>
<dbReference type="PROSITE" id="PS00113">
    <property type="entry name" value="ADENYLATE_KINASE"/>
    <property type="match status" value="1"/>
</dbReference>
<keyword evidence="4 6" id="KW-0067">ATP-binding</keyword>
<keyword evidence="2 4" id="KW-0547">Nucleotide-binding</keyword>
<dbReference type="SUPFAM" id="SSF52540">
    <property type="entry name" value="P-loop containing nucleoside triphosphate hydrolases"/>
    <property type="match status" value="1"/>
</dbReference>
<sequence>MRISLLGPPGVGKGTYATMLSAFFNIPHISTGELLRREVFSGSDIGKEVSKYMSKGLLVPDHLVNRVLFQRLSSSECSGGFILDGYPRTYSQAETLEEHFPLDTVVFLDAPLKVIVERLSGRLYCPRCGEIYHSQWKPPLRKGRCDKCGENLIRREDDREEIITKRYNEYLSTISPVLYFYKGRGKLFFFDASGDARQSIPLLLQELSRLFQKSRALPAIP</sequence>
<feature type="domain" description="Adenylate kinase active site lid" evidence="7">
    <location>
        <begin position="122"/>
        <end position="157"/>
    </location>
</feature>
<name>A0A0F7FGL0_9CREN</name>
<reference evidence="8 9" key="1">
    <citation type="journal article" date="2015" name="Stand. Genomic Sci.">
        <title>Complete genome sequence of and proposal of Thermofilum uzonense sp. nov. a novel hyperthermophilic crenarchaeon and emended description of the genus Thermofilum.</title>
        <authorList>
            <person name="Toshchakov S.V."/>
            <person name="Korzhenkov A.A."/>
            <person name="Samarov N.I."/>
            <person name="Mazunin I.O."/>
            <person name="Mozhey O.I."/>
            <person name="Shmyr I.S."/>
            <person name="Derbikova K.S."/>
            <person name="Taranov E.A."/>
            <person name="Dominova I.N."/>
            <person name="Bonch-Osmolovskaya E.A."/>
            <person name="Patrushev M.V."/>
            <person name="Podosokorskaya O.A."/>
            <person name="Kublanov I.V."/>
        </authorList>
    </citation>
    <scope>NUCLEOTIDE SEQUENCE [LARGE SCALE GENOMIC DNA]</scope>
    <source>
        <strain evidence="8 9">1807-2</strain>
    </source>
</reference>
<evidence type="ECO:0000313" key="9">
    <source>
        <dbReference type="Proteomes" id="UP000067434"/>
    </source>
</evidence>
<dbReference type="PRINTS" id="PR00094">
    <property type="entry name" value="ADENYLTKNASE"/>
</dbReference>
<dbReference type="HAMAP" id="MF_00235">
    <property type="entry name" value="Adenylate_kinase_Adk"/>
    <property type="match status" value="1"/>
</dbReference>
<dbReference type="Gene3D" id="3.40.50.300">
    <property type="entry name" value="P-loop containing nucleotide triphosphate hydrolases"/>
    <property type="match status" value="1"/>
</dbReference>